<evidence type="ECO:0000256" key="4">
    <source>
        <dbReference type="ARBA" id="ARBA00022777"/>
    </source>
</evidence>
<feature type="binding site" evidence="9">
    <location>
        <begin position="88"/>
        <end position="91"/>
    </location>
    <ligand>
        <name>a ribonucleoside 5'-phosphate</name>
        <dbReference type="ChEBI" id="CHEBI:58043"/>
    </ligand>
</feature>
<comment type="caution">
    <text evidence="9">Lacks conserved residue(s) required for the propagation of feature annotation.</text>
</comment>
<keyword evidence="6 9" id="KW-0665">Pyrimidine biosynthesis</keyword>
<feature type="region of interest" description="LID" evidence="9">
    <location>
        <begin position="129"/>
        <end position="139"/>
    </location>
</feature>
<feature type="binding site" evidence="9">
    <location>
        <position position="40"/>
    </location>
    <ligand>
        <name>a ribonucleoside 5'-phosphate</name>
        <dbReference type="ChEBI" id="CHEBI:58043"/>
    </ligand>
</feature>
<keyword evidence="11" id="KW-1185">Reference proteome</keyword>
<comment type="catalytic activity">
    <reaction evidence="9">
        <text>CMP + ATP = CDP + ADP</text>
        <dbReference type="Rhea" id="RHEA:11600"/>
        <dbReference type="ChEBI" id="CHEBI:30616"/>
        <dbReference type="ChEBI" id="CHEBI:58069"/>
        <dbReference type="ChEBI" id="CHEBI:60377"/>
        <dbReference type="ChEBI" id="CHEBI:456216"/>
        <dbReference type="EC" id="2.7.4.14"/>
    </reaction>
</comment>
<keyword evidence="7 9" id="KW-0539">Nucleus</keyword>
<dbReference type="GO" id="GO:0005737">
    <property type="term" value="C:cytoplasm"/>
    <property type="evidence" value="ECO:0007669"/>
    <property type="project" value="UniProtKB-SubCell"/>
</dbReference>
<dbReference type="GO" id="GO:0006207">
    <property type="term" value="P:'de novo' pyrimidine nucleobase biosynthetic process"/>
    <property type="evidence" value="ECO:0007669"/>
    <property type="project" value="InterPro"/>
</dbReference>
<dbReference type="InterPro" id="IPR000850">
    <property type="entry name" value="Adenylat/UMP-CMP_kin"/>
</dbReference>
<sequence length="194" mass="21482">MLTKQILFVLGGPGAGKGTQCAKLVEAFGFVHLSAGDLLRAERQSGSVNGQLIDSMIKEGQIVPVQITLSLLQRAMVTSGRDLFLIDGFPRNFDNLRGWQAAMPEAEFHVQGVLFFDCNERVMEQRLLERGKTSGRSDDNADAIRKRFRTYLDSTLPVVQYYEQQKKVFKVDATLGVDDVFAATSAVIRPLVGK</sequence>
<dbReference type="EMBL" id="CANTFL010001296">
    <property type="protein sequence ID" value="CAI5735951.1"/>
    <property type="molecule type" value="Genomic_DNA"/>
</dbReference>
<feature type="binding site" evidence="9">
    <location>
        <position position="175"/>
    </location>
    <ligand>
        <name>ATP</name>
        <dbReference type="ChEBI" id="CHEBI:30616"/>
    </ligand>
</feature>
<comment type="cofactor">
    <cofactor evidence="9">
        <name>Mg(2+)</name>
        <dbReference type="ChEBI" id="CHEBI:18420"/>
    </cofactor>
    <text evidence="9">Binds 1 Mg(2+) ion per monomer.</text>
</comment>
<comment type="caution">
    <text evidence="10">The sequence shown here is derived from an EMBL/GenBank/DDBJ whole genome shotgun (WGS) entry which is preliminary data.</text>
</comment>
<evidence type="ECO:0000313" key="10">
    <source>
        <dbReference type="EMBL" id="CAI5735951.1"/>
    </source>
</evidence>
<dbReference type="CDD" id="cd01428">
    <property type="entry name" value="ADK"/>
    <property type="match status" value="1"/>
</dbReference>
<dbReference type="HAMAP" id="MF_03172">
    <property type="entry name" value="Adenylate_kinase_UMP_CMP_kin"/>
    <property type="match status" value="1"/>
</dbReference>
<feature type="binding site" evidence="9">
    <location>
        <begin position="61"/>
        <end position="63"/>
    </location>
    <ligand>
        <name>a ribonucleoside 5'-phosphate</name>
        <dbReference type="ChEBI" id="CHEBI:58043"/>
    </ligand>
</feature>
<comment type="similarity">
    <text evidence="9">Belongs to the adenylate kinase family. UMP-CMP kinase subfamily.</text>
</comment>
<dbReference type="EC" id="2.7.4.14" evidence="9"/>
<evidence type="ECO:0000256" key="2">
    <source>
        <dbReference type="ARBA" id="ARBA00022679"/>
    </source>
</evidence>
<keyword evidence="3 9" id="KW-0547">Nucleotide-binding</keyword>
<dbReference type="InterPro" id="IPR027417">
    <property type="entry name" value="P-loop_NTPase"/>
</dbReference>
<dbReference type="GO" id="GO:0009123">
    <property type="term" value="P:nucleoside monophosphate metabolic process"/>
    <property type="evidence" value="ECO:0007669"/>
    <property type="project" value="UniProtKB-ARBA"/>
</dbReference>
<comment type="domain">
    <text evidence="9">Consists of three domains, a large central CORE domain and two small peripheral domains, NMPbind and LID, which undergo movements during catalysis. The LID domain closes over the site of phosphoryl transfer upon ATP binding. Assembling and dissambling the active center during each catalytic cycle provides an effective means to prevent ATP hydrolysis.</text>
</comment>
<reference evidence="10" key="1">
    <citation type="submission" date="2022-12" db="EMBL/GenBank/DDBJ databases">
        <authorList>
            <person name="Webb A."/>
        </authorList>
    </citation>
    <scope>NUCLEOTIDE SEQUENCE</scope>
    <source>
        <strain evidence="10">Hp1</strain>
    </source>
</reference>
<dbReference type="HAMAP" id="MF_00235">
    <property type="entry name" value="Adenylate_kinase_Adk"/>
    <property type="match status" value="1"/>
</dbReference>
<keyword evidence="2 9" id="KW-0808">Transferase</keyword>
<dbReference type="AlphaFoldDB" id="A0AAV0UKZ9"/>
<dbReference type="SUPFAM" id="SSF52540">
    <property type="entry name" value="P-loop containing nucleoside triphosphate hydrolases"/>
    <property type="match status" value="1"/>
</dbReference>
<comment type="subcellular location">
    <subcellularLocation>
        <location evidence="9">Cytoplasm</location>
    </subcellularLocation>
    <subcellularLocation>
        <location evidence="9">Nucleus</location>
    </subcellularLocation>
</comment>
<protein>
    <recommendedName>
        <fullName evidence="9">UMP-CMP kinase</fullName>
        <ecNumber evidence="9">2.7.4.14</ecNumber>
    </recommendedName>
    <alternativeName>
        <fullName evidence="9">Deoxycytidylate kinase</fullName>
        <shortName evidence="9">CK</shortName>
        <shortName evidence="9">dCMP kinase</shortName>
    </alternativeName>
    <alternativeName>
        <fullName evidence="9">Uridine monophosphate/cytidine monophosphate kinase</fullName>
        <shortName evidence="9">UMP/CMP kinase</shortName>
        <shortName evidence="9">UMP/CMPK</shortName>
    </alternativeName>
</protein>
<dbReference type="GO" id="GO:0016776">
    <property type="term" value="F:phosphotransferase activity, phosphate group as acceptor"/>
    <property type="evidence" value="ECO:0007669"/>
    <property type="project" value="InterPro"/>
</dbReference>
<comment type="function">
    <text evidence="9">Catalyzes the phosphorylation of pyrimidine nucleoside monophosphates at the expense of ATP. Plays an important role in de novo pyrimidine nucleotide biosynthesis. Has preference for UMP and CMP as phosphate acceptors.</text>
</comment>
<keyword evidence="5 9" id="KW-0067">ATP-binding</keyword>
<dbReference type="GO" id="GO:0019205">
    <property type="term" value="F:nucleobase-containing compound kinase activity"/>
    <property type="evidence" value="ECO:0007669"/>
    <property type="project" value="InterPro"/>
</dbReference>
<name>A0AAV0UKZ9_HYABA</name>
<dbReference type="InterPro" id="IPR033690">
    <property type="entry name" value="Adenylat_kinase_CS"/>
</dbReference>
<organism evidence="10 11">
    <name type="scientific">Hyaloperonospora brassicae</name>
    <name type="common">Brassica downy mildew</name>
    <name type="synonym">Peronospora brassicae</name>
    <dbReference type="NCBI Taxonomy" id="162125"/>
    <lineage>
        <taxon>Eukaryota</taxon>
        <taxon>Sar</taxon>
        <taxon>Stramenopiles</taxon>
        <taxon>Oomycota</taxon>
        <taxon>Peronosporomycetes</taxon>
        <taxon>Peronosporales</taxon>
        <taxon>Peronosporaceae</taxon>
        <taxon>Hyaloperonospora</taxon>
    </lineage>
</organism>
<dbReference type="Pfam" id="PF00406">
    <property type="entry name" value="ADK"/>
    <property type="match status" value="1"/>
</dbReference>
<evidence type="ECO:0000256" key="1">
    <source>
        <dbReference type="ARBA" id="ARBA00022490"/>
    </source>
</evidence>
<feature type="binding site" evidence="9">
    <location>
        <position position="95"/>
    </location>
    <ligand>
        <name>CMP</name>
        <dbReference type="ChEBI" id="CHEBI:60377"/>
    </ligand>
</feature>
<feature type="binding site" evidence="9">
    <location>
        <position position="147"/>
    </location>
    <ligand>
        <name>a ribonucleoside 5'-phosphate</name>
        <dbReference type="ChEBI" id="CHEBI:58043"/>
    </ligand>
</feature>
<evidence type="ECO:0000256" key="9">
    <source>
        <dbReference type="HAMAP-Rule" id="MF_03172"/>
    </source>
</evidence>
<dbReference type="InterPro" id="IPR006266">
    <property type="entry name" value="UMP_CMP_kinase"/>
</dbReference>
<feature type="binding site" evidence="9">
    <location>
        <position position="130"/>
    </location>
    <ligand>
        <name>ATP</name>
        <dbReference type="ChEBI" id="CHEBI:30616"/>
    </ligand>
</feature>
<dbReference type="GO" id="GO:0006221">
    <property type="term" value="P:pyrimidine nucleotide biosynthetic process"/>
    <property type="evidence" value="ECO:0007669"/>
    <property type="project" value="UniProtKB-UniRule"/>
</dbReference>
<dbReference type="FunFam" id="3.40.50.300:FF:000315">
    <property type="entry name" value="Adenylate kinase 1"/>
    <property type="match status" value="1"/>
</dbReference>
<evidence type="ECO:0000256" key="6">
    <source>
        <dbReference type="ARBA" id="ARBA00022975"/>
    </source>
</evidence>
<evidence type="ECO:0000313" key="11">
    <source>
        <dbReference type="Proteomes" id="UP001162031"/>
    </source>
</evidence>
<dbReference type="Gene3D" id="3.40.50.300">
    <property type="entry name" value="P-loop containing nucleotide triphosphate hydrolases"/>
    <property type="match status" value="1"/>
</dbReference>
<evidence type="ECO:0000256" key="5">
    <source>
        <dbReference type="ARBA" id="ARBA00022840"/>
    </source>
</evidence>
<proteinExistence type="inferred from homology"/>
<comment type="catalytic activity">
    <reaction evidence="9">
        <text>dCMP + ATP = dCDP + ADP</text>
        <dbReference type="Rhea" id="RHEA:25094"/>
        <dbReference type="ChEBI" id="CHEBI:30616"/>
        <dbReference type="ChEBI" id="CHEBI:57566"/>
        <dbReference type="ChEBI" id="CHEBI:58593"/>
        <dbReference type="ChEBI" id="CHEBI:456216"/>
        <dbReference type="EC" id="2.7.4.14"/>
    </reaction>
</comment>
<evidence type="ECO:0000256" key="7">
    <source>
        <dbReference type="ARBA" id="ARBA00023242"/>
    </source>
</evidence>
<dbReference type="NCBIfam" id="TIGR01359">
    <property type="entry name" value="UMP_CMP_kin_fam"/>
    <property type="match status" value="1"/>
</dbReference>
<gene>
    <name evidence="10" type="ORF">HBR001_LOCUS6655</name>
</gene>
<keyword evidence="1 9" id="KW-0963">Cytoplasm</keyword>
<dbReference type="PANTHER" id="PTHR23359">
    <property type="entry name" value="NUCLEOTIDE KINASE"/>
    <property type="match status" value="1"/>
</dbReference>
<comment type="subunit">
    <text evidence="9">Monomer.</text>
</comment>
<feature type="binding site" evidence="9">
    <location>
        <begin position="14"/>
        <end position="19"/>
    </location>
    <ligand>
        <name>ATP</name>
        <dbReference type="ChEBI" id="CHEBI:30616"/>
    </ligand>
</feature>
<dbReference type="GO" id="GO:0005524">
    <property type="term" value="F:ATP binding"/>
    <property type="evidence" value="ECO:0007669"/>
    <property type="project" value="UniProtKB-KW"/>
</dbReference>
<evidence type="ECO:0000256" key="3">
    <source>
        <dbReference type="ARBA" id="ARBA00022741"/>
    </source>
</evidence>
<dbReference type="Proteomes" id="UP001162031">
    <property type="component" value="Unassembled WGS sequence"/>
</dbReference>
<dbReference type="PRINTS" id="PR00094">
    <property type="entry name" value="ADENYLTKNASE"/>
</dbReference>
<comment type="catalytic activity">
    <reaction evidence="8 9">
        <text>UMP + ATP = UDP + ADP</text>
        <dbReference type="Rhea" id="RHEA:24400"/>
        <dbReference type="ChEBI" id="CHEBI:30616"/>
        <dbReference type="ChEBI" id="CHEBI:57865"/>
        <dbReference type="ChEBI" id="CHEBI:58223"/>
        <dbReference type="ChEBI" id="CHEBI:456216"/>
        <dbReference type="EC" id="2.7.4.14"/>
    </reaction>
</comment>
<feature type="binding site" evidence="9">
    <location>
        <position position="136"/>
    </location>
    <ligand>
        <name>a ribonucleoside 5'-phosphate</name>
        <dbReference type="ChEBI" id="CHEBI:58043"/>
    </ligand>
</feature>
<accession>A0AAV0UKZ9</accession>
<evidence type="ECO:0000256" key="8">
    <source>
        <dbReference type="ARBA" id="ARBA00048116"/>
    </source>
</evidence>
<keyword evidence="4 9" id="KW-0418">Kinase</keyword>
<dbReference type="PROSITE" id="PS00113">
    <property type="entry name" value="ADENYLATE_KINASE"/>
    <property type="match status" value="1"/>
</dbReference>
<dbReference type="GO" id="GO:0005634">
    <property type="term" value="C:nucleus"/>
    <property type="evidence" value="ECO:0007669"/>
    <property type="project" value="UniProtKB-SubCell"/>
</dbReference>